<dbReference type="OrthoDB" id="7876532at2"/>
<keyword evidence="1" id="KW-0812">Transmembrane</keyword>
<sequence>MPDQPDLPALSDDDLRETLDLMATAVASMSDRIDDLTAVADKQIKIATEARIAAFAARDQTNPKKYGDLLGQTFDSHLGATADAMTEIVRRLGVQTDKTIGALAKSEDDRSTAYRAVFERERKADRLKSRLPWFGLGAFVVALVLTVTLPRFLASNASTCAVLGASWTTTTTGVDACVFYQR</sequence>
<name>A0A074U1B3_9RHOB</name>
<feature type="transmembrane region" description="Helical" evidence="1">
    <location>
        <begin position="131"/>
        <end position="153"/>
    </location>
</feature>
<organism evidence="2 3">
    <name type="scientific">Thioclava dalianensis</name>
    <dbReference type="NCBI Taxonomy" id="1185766"/>
    <lineage>
        <taxon>Bacteria</taxon>
        <taxon>Pseudomonadati</taxon>
        <taxon>Pseudomonadota</taxon>
        <taxon>Alphaproteobacteria</taxon>
        <taxon>Rhodobacterales</taxon>
        <taxon>Paracoccaceae</taxon>
        <taxon>Thioclava</taxon>
    </lineage>
</organism>
<accession>A0A074U1B3</accession>
<reference evidence="2 3" key="1">
    <citation type="submission" date="2014-03" db="EMBL/GenBank/DDBJ databases">
        <title>The draft genome sequence of Thioclava dalianensis DLFJ1-1.</title>
        <authorList>
            <person name="Lai Q."/>
            <person name="Shao Z."/>
        </authorList>
    </citation>
    <scope>NUCLEOTIDE SEQUENCE [LARGE SCALE GENOMIC DNA]</scope>
    <source>
        <strain evidence="2 3">DLFJ1-1</strain>
    </source>
</reference>
<keyword evidence="1" id="KW-1133">Transmembrane helix</keyword>
<protein>
    <submittedName>
        <fullName evidence="2">Uncharacterized protein</fullName>
    </submittedName>
</protein>
<evidence type="ECO:0000313" key="3">
    <source>
        <dbReference type="Proteomes" id="UP000027725"/>
    </source>
</evidence>
<keyword evidence="3" id="KW-1185">Reference proteome</keyword>
<dbReference type="eggNOG" id="ENOG5033UAA">
    <property type="taxonomic scope" value="Bacteria"/>
</dbReference>
<dbReference type="EMBL" id="JHEH01000032">
    <property type="protein sequence ID" value="KEP68457.1"/>
    <property type="molecule type" value="Genomic_DNA"/>
</dbReference>
<evidence type="ECO:0000313" key="2">
    <source>
        <dbReference type="EMBL" id="KEP68457.1"/>
    </source>
</evidence>
<gene>
    <name evidence="2" type="ORF">DL1_11705</name>
</gene>
<evidence type="ECO:0000256" key="1">
    <source>
        <dbReference type="SAM" id="Phobius"/>
    </source>
</evidence>
<dbReference type="Proteomes" id="UP000027725">
    <property type="component" value="Unassembled WGS sequence"/>
</dbReference>
<dbReference type="RefSeq" id="WP_038068531.1">
    <property type="nucleotide sequence ID" value="NZ_FOVB01000012.1"/>
</dbReference>
<dbReference type="AlphaFoldDB" id="A0A074U1B3"/>
<comment type="caution">
    <text evidence="2">The sequence shown here is derived from an EMBL/GenBank/DDBJ whole genome shotgun (WGS) entry which is preliminary data.</text>
</comment>
<keyword evidence="1" id="KW-0472">Membrane</keyword>
<dbReference type="STRING" id="1185766.SAMN05216224_11218"/>
<proteinExistence type="predicted"/>